<comment type="caution">
    <text evidence="2">The sequence shown here is derived from an EMBL/GenBank/DDBJ whole genome shotgun (WGS) entry which is preliminary data.</text>
</comment>
<keyword evidence="3" id="KW-1185">Reference proteome</keyword>
<proteinExistence type="predicted"/>
<feature type="compositionally biased region" description="Basic residues" evidence="1">
    <location>
        <begin position="182"/>
        <end position="195"/>
    </location>
</feature>
<accession>A0A8S3ZLH8</accession>
<gene>
    <name evidence="2" type="ORF">CUNI_LOCUS14163</name>
</gene>
<sequence length="454" mass="50284">MLPLEPRLMAELSTEVSDFRNNSIVYFSDAITDENEEISPSNLKDKDVSVSEIKSDPEGGVSKKRVRFLPEGCLVNVREIPARSESPSNRSESSSGDSDSESDDFSYESDSDNENDDDGCLRAPSSPLTDTTILRSATVISETSKFTVSRKVGKPVSRHSETAVIRSEHLTTQTSSSPAQIRTKHKSKPRIRTRQASKPVETELNDNKPIANVKRRKPAKKTTLSLEKQLNQRQSFAKLASRQQSAKNVNRRASHKTANGADIMFAQRRISSARSDSRSTSKNGNLAAVSRTLLPVLHTAVDAHRDTQDGHIITTLQLLSVGNVQSVNGFTFPAHQTSIVHFPQILLNNDKQQSIILPALNKGDINRQASKEYHFQQTYDDTNNTQVTLRPSSSNKRSYAWQMANGNVPVSLQSTPSIAQLWDNEHEVSGRLFTNAYQSASVARVISSNIVRKL</sequence>
<evidence type="ECO:0000256" key="1">
    <source>
        <dbReference type="SAM" id="MobiDB-lite"/>
    </source>
</evidence>
<feature type="region of interest" description="Disordered" evidence="1">
    <location>
        <begin position="77"/>
        <end position="128"/>
    </location>
</feature>
<feature type="compositionally biased region" description="Low complexity" evidence="1">
    <location>
        <begin position="84"/>
        <end position="97"/>
    </location>
</feature>
<feature type="compositionally biased region" description="Acidic residues" evidence="1">
    <location>
        <begin position="98"/>
        <end position="118"/>
    </location>
</feature>
<evidence type="ECO:0000313" key="2">
    <source>
        <dbReference type="EMBL" id="CAG5128605.1"/>
    </source>
</evidence>
<dbReference type="EMBL" id="CAJHNH020003135">
    <property type="protein sequence ID" value="CAG5128605.1"/>
    <property type="molecule type" value="Genomic_DNA"/>
</dbReference>
<evidence type="ECO:0000313" key="3">
    <source>
        <dbReference type="Proteomes" id="UP000678393"/>
    </source>
</evidence>
<protein>
    <submittedName>
        <fullName evidence="2">Uncharacterized protein</fullName>
    </submittedName>
</protein>
<reference evidence="2" key="1">
    <citation type="submission" date="2021-04" db="EMBL/GenBank/DDBJ databases">
        <authorList>
            <consortium name="Molecular Ecology Group"/>
        </authorList>
    </citation>
    <scope>NUCLEOTIDE SEQUENCE</scope>
</reference>
<dbReference type="AlphaFoldDB" id="A0A8S3ZLH8"/>
<feature type="region of interest" description="Disordered" evidence="1">
    <location>
        <begin position="168"/>
        <end position="221"/>
    </location>
</feature>
<feature type="region of interest" description="Disordered" evidence="1">
    <location>
        <begin position="30"/>
        <end position="64"/>
    </location>
</feature>
<feature type="compositionally biased region" description="Polar residues" evidence="1">
    <location>
        <begin position="170"/>
        <end position="180"/>
    </location>
</feature>
<organism evidence="2 3">
    <name type="scientific">Candidula unifasciata</name>
    <dbReference type="NCBI Taxonomy" id="100452"/>
    <lineage>
        <taxon>Eukaryota</taxon>
        <taxon>Metazoa</taxon>
        <taxon>Spiralia</taxon>
        <taxon>Lophotrochozoa</taxon>
        <taxon>Mollusca</taxon>
        <taxon>Gastropoda</taxon>
        <taxon>Heterobranchia</taxon>
        <taxon>Euthyneura</taxon>
        <taxon>Panpulmonata</taxon>
        <taxon>Eupulmonata</taxon>
        <taxon>Stylommatophora</taxon>
        <taxon>Helicina</taxon>
        <taxon>Helicoidea</taxon>
        <taxon>Geomitridae</taxon>
        <taxon>Candidula</taxon>
    </lineage>
</organism>
<dbReference type="Proteomes" id="UP000678393">
    <property type="component" value="Unassembled WGS sequence"/>
</dbReference>
<name>A0A8S3ZLH8_9EUPU</name>
<feature type="compositionally biased region" description="Basic and acidic residues" evidence="1">
    <location>
        <begin position="43"/>
        <end position="57"/>
    </location>
</feature>